<feature type="signal peptide" evidence="4">
    <location>
        <begin position="1"/>
        <end position="18"/>
    </location>
</feature>
<dbReference type="EMBL" id="CP002502">
    <property type="protein sequence ID" value="AET40842.1"/>
    <property type="molecule type" value="Genomic_DNA"/>
</dbReference>
<comment type="similarity">
    <text evidence="1">Belongs to the AIM6 family.</text>
</comment>
<dbReference type="InParanoid" id="G8JUR2"/>
<dbReference type="GO" id="GO:0006629">
    <property type="term" value="P:lipid metabolic process"/>
    <property type="evidence" value="ECO:0007669"/>
    <property type="project" value="InterPro"/>
</dbReference>
<dbReference type="HOGENOM" id="CLU_031561_1_1_1"/>
<evidence type="ECO:0000313" key="6">
    <source>
        <dbReference type="Proteomes" id="UP000006790"/>
    </source>
</evidence>
<dbReference type="InterPro" id="IPR051236">
    <property type="entry name" value="HAT_RTT109-like"/>
</dbReference>
<dbReference type="GO" id="GO:0008081">
    <property type="term" value="F:phosphoric diester hydrolase activity"/>
    <property type="evidence" value="ECO:0007669"/>
    <property type="project" value="InterPro"/>
</dbReference>
<dbReference type="OrthoDB" id="4153866at2759"/>
<reference evidence="6" key="1">
    <citation type="journal article" date="2012" name="G3 (Bethesda)">
        <title>Pichia sorbitophila, an interspecies yeast hybrid reveals early steps of genome resolution following polyploidization.</title>
        <authorList>
            <person name="Leh Louis V."/>
            <person name="Despons L."/>
            <person name="Friedrich A."/>
            <person name="Martin T."/>
            <person name="Durrens P."/>
            <person name="Casaregola S."/>
            <person name="Neuveglise C."/>
            <person name="Fairhead C."/>
            <person name="Marck C."/>
            <person name="Cruz J.A."/>
            <person name="Straub M.L."/>
            <person name="Kugler V."/>
            <person name="Sacerdot C."/>
            <person name="Uzunov Z."/>
            <person name="Thierry A."/>
            <person name="Weiss S."/>
            <person name="Bleykasten C."/>
            <person name="De Montigny J."/>
            <person name="Jacques N."/>
            <person name="Jung P."/>
            <person name="Lemaire M."/>
            <person name="Mallet S."/>
            <person name="Morel G."/>
            <person name="Richard G.F."/>
            <person name="Sarkar A."/>
            <person name="Savel G."/>
            <person name="Schacherer J."/>
            <person name="Seret M.L."/>
            <person name="Talla E."/>
            <person name="Samson G."/>
            <person name="Jubin C."/>
            <person name="Poulain J."/>
            <person name="Vacherie B."/>
            <person name="Barbe V."/>
            <person name="Pelletier E."/>
            <person name="Sherman D.J."/>
            <person name="Westhof E."/>
            <person name="Weissenbach J."/>
            <person name="Baret P.V."/>
            <person name="Wincker P."/>
            <person name="Gaillardin C."/>
            <person name="Dujon B."/>
            <person name="Souciet J.L."/>
        </authorList>
    </citation>
    <scope>NUCLEOTIDE SEQUENCE [LARGE SCALE GENOMIC DNA]</scope>
    <source>
        <strain evidence="6">CBS 270.75 / DBVPG 7215 / KCTC 17166 / NRRL Y-17582</strain>
    </source>
</reference>
<sequence length="404" mass="45275">MLLSHRLWSLYACALVLGVVLTPQVLVAALPMKQRETVNEELNGLTGASLTSYFSDKLNVLKGEYGSKGDEVLLSTYYDTFQGYLDWVKSQYVAVDVCGCPVEGSEKTLSSKLTENVPVRDDIHSHNDYTRVLPLYTALSHGVNSVEADIWTVDNGQRLAVGHLKSDITPRTPDLNQLYLDPIKDILGQLNDGLGEGTWLGVFHEDSSKPLQLLLDFKSADSVEQYHLLMNTYLKPLIDKGYLGYYDFATSKVVTGPVMVVLTGNFPTSPEELDGGSQDGYFNDKRRYVFPDVPLVDLESAIEKYGPVILASDSLFNLLSHCGSAMPFHYFLTNLTNSEETCIRQLTDKCRELGVRSRIWGQTETKATLRDYLLKEEILQLGVDYHNVDDIPHTIEVINLYKQK</sequence>
<keyword evidence="3 4" id="KW-0732">Signal</keyword>
<dbReference type="PANTHER" id="PTHR31571">
    <property type="entry name" value="ALTERED INHERITANCE OF MITOCHONDRIA PROTEIN 6"/>
    <property type="match status" value="1"/>
</dbReference>
<gene>
    <name evidence="5" type="ordered locus">Ecym_6471</name>
</gene>
<accession>G8JUR2</accession>
<proteinExistence type="inferred from homology"/>
<evidence type="ECO:0000256" key="1">
    <source>
        <dbReference type="ARBA" id="ARBA00008858"/>
    </source>
</evidence>
<protein>
    <recommendedName>
        <fullName evidence="2">Altered inheritance of mitochondria protein 6</fullName>
    </recommendedName>
</protein>
<organism evidence="5 6">
    <name type="scientific">Eremothecium cymbalariae (strain CBS 270.75 / DBVPG 7215 / KCTC 17166 / NRRL Y-17582)</name>
    <name type="common">Yeast</name>
    <dbReference type="NCBI Taxonomy" id="931890"/>
    <lineage>
        <taxon>Eukaryota</taxon>
        <taxon>Fungi</taxon>
        <taxon>Dikarya</taxon>
        <taxon>Ascomycota</taxon>
        <taxon>Saccharomycotina</taxon>
        <taxon>Saccharomycetes</taxon>
        <taxon>Saccharomycetales</taxon>
        <taxon>Saccharomycetaceae</taxon>
        <taxon>Eremothecium</taxon>
    </lineage>
</organism>
<dbReference type="InterPro" id="IPR017946">
    <property type="entry name" value="PLC-like_Pdiesterase_TIM-brl"/>
</dbReference>
<evidence type="ECO:0000256" key="3">
    <source>
        <dbReference type="ARBA" id="ARBA00022729"/>
    </source>
</evidence>
<dbReference type="AlphaFoldDB" id="G8JUR2"/>
<evidence type="ECO:0000256" key="4">
    <source>
        <dbReference type="SAM" id="SignalP"/>
    </source>
</evidence>
<feature type="chain" id="PRO_5003510638" description="Altered inheritance of mitochondria protein 6" evidence="4">
    <location>
        <begin position="19"/>
        <end position="404"/>
    </location>
</feature>
<dbReference type="Proteomes" id="UP000006790">
    <property type="component" value="Chromosome 6"/>
</dbReference>
<evidence type="ECO:0000313" key="5">
    <source>
        <dbReference type="EMBL" id="AET40842.1"/>
    </source>
</evidence>
<dbReference type="SUPFAM" id="SSF51695">
    <property type="entry name" value="PLC-like phosphodiesterases"/>
    <property type="match status" value="1"/>
</dbReference>
<dbReference type="PANTHER" id="PTHR31571:SF1">
    <property type="entry name" value="ALTERED INHERITANCE OF MITOCHONDRIA PROTEIN 6"/>
    <property type="match status" value="1"/>
</dbReference>
<dbReference type="KEGG" id="erc:Ecym_6471"/>
<keyword evidence="6" id="KW-1185">Reference proteome</keyword>
<evidence type="ECO:0000256" key="2">
    <source>
        <dbReference type="ARBA" id="ARBA00014286"/>
    </source>
</evidence>
<name>G8JUR2_ERECY</name>
<dbReference type="eggNOG" id="ENOG502RXNI">
    <property type="taxonomic scope" value="Eukaryota"/>
</dbReference>
<dbReference type="RefSeq" id="XP_003647659.1">
    <property type="nucleotide sequence ID" value="XM_003647611.1"/>
</dbReference>
<dbReference type="OMA" id="HANYLTT"/>
<dbReference type="GeneID" id="11471162"/>